<dbReference type="OrthoDB" id="7865585at2"/>
<keyword evidence="3" id="KW-1185">Reference proteome</keyword>
<name>A0A432V2D3_9HYPH</name>
<dbReference type="Pfam" id="PF07811">
    <property type="entry name" value="TadE"/>
    <property type="match status" value="1"/>
</dbReference>
<sequence>MLRRFHKEESGAAMVEMTLAVTLLLILTLGFVDLGHAYFQWNAATKAVQVGARLASISDPVATAVTKAGPIDVPGRPMVPGDFGPFECKYTGSAPSCSNGSDFSPDNFSRIFRGDVPRQDNDSCTAPGVNQRPGICHFFPGLRRNNVVISYSASGLGYQTRQAGTVPTITVSLQNVNFQFFFLNGLLGFGNIVMPSMLSTVTGEDMRNGPPA</sequence>
<evidence type="ECO:0000259" key="1">
    <source>
        <dbReference type="Pfam" id="PF07811"/>
    </source>
</evidence>
<evidence type="ECO:0000313" key="3">
    <source>
        <dbReference type="Proteomes" id="UP000281647"/>
    </source>
</evidence>
<reference evidence="2 3" key="1">
    <citation type="submission" date="2018-11" db="EMBL/GenBank/DDBJ databases">
        <title>Pseudaminobacter arsenicus sp. nov., an arsenic-resistant bacterium isolated from arsenic-rich aquifers.</title>
        <authorList>
            <person name="Mu Y."/>
        </authorList>
    </citation>
    <scope>NUCLEOTIDE SEQUENCE [LARGE SCALE GENOMIC DNA]</scope>
    <source>
        <strain evidence="2 3">CB3</strain>
    </source>
</reference>
<comment type="caution">
    <text evidence="2">The sequence shown here is derived from an EMBL/GenBank/DDBJ whole genome shotgun (WGS) entry which is preliminary data.</text>
</comment>
<accession>A0A432V2D3</accession>
<dbReference type="AlphaFoldDB" id="A0A432V2D3"/>
<dbReference type="EMBL" id="RKST01000020">
    <property type="protein sequence ID" value="RUM96363.1"/>
    <property type="molecule type" value="Genomic_DNA"/>
</dbReference>
<proteinExistence type="predicted"/>
<protein>
    <submittedName>
        <fullName evidence="2">Pilus assembly protein</fullName>
    </submittedName>
</protein>
<evidence type="ECO:0000313" key="2">
    <source>
        <dbReference type="EMBL" id="RUM96363.1"/>
    </source>
</evidence>
<gene>
    <name evidence="2" type="ORF">EET67_18625</name>
</gene>
<dbReference type="InterPro" id="IPR012495">
    <property type="entry name" value="TadE-like_dom"/>
</dbReference>
<dbReference type="Proteomes" id="UP000281647">
    <property type="component" value="Unassembled WGS sequence"/>
</dbReference>
<feature type="domain" description="TadE-like" evidence="1">
    <location>
        <begin position="11"/>
        <end position="53"/>
    </location>
</feature>
<organism evidence="2 3">
    <name type="scientific">Borborobacter arsenicus</name>
    <dbReference type="NCBI Taxonomy" id="1851146"/>
    <lineage>
        <taxon>Bacteria</taxon>
        <taxon>Pseudomonadati</taxon>
        <taxon>Pseudomonadota</taxon>
        <taxon>Alphaproteobacteria</taxon>
        <taxon>Hyphomicrobiales</taxon>
        <taxon>Phyllobacteriaceae</taxon>
        <taxon>Borborobacter</taxon>
    </lineage>
</organism>